<keyword evidence="1" id="KW-1133">Transmembrane helix</keyword>
<keyword evidence="1" id="KW-0472">Membrane</keyword>
<dbReference type="HOGENOM" id="CLU_018754_1_0_1"/>
<dbReference type="EMBL" id="GG662455">
    <property type="protein sequence ID" value="EAS04092.2"/>
    <property type="molecule type" value="Genomic_DNA"/>
</dbReference>
<reference evidence="3" key="1">
    <citation type="journal article" date="2006" name="PLoS Biol.">
        <title>Macronuclear genome sequence of the ciliate Tetrahymena thermophila, a model eukaryote.</title>
        <authorList>
            <person name="Eisen J.A."/>
            <person name="Coyne R.S."/>
            <person name="Wu M."/>
            <person name="Wu D."/>
            <person name="Thiagarajan M."/>
            <person name="Wortman J.R."/>
            <person name="Badger J.H."/>
            <person name="Ren Q."/>
            <person name="Amedeo P."/>
            <person name="Jones K.M."/>
            <person name="Tallon L.J."/>
            <person name="Delcher A.L."/>
            <person name="Salzberg S.L."/>
            <person name="Silva J.C."/>
            <person name="Haas B.J."/>
            <person name="Majoros W.H."/>
            <person name="Farzad M."/>
            <person name="Carlton J.M."/>
            <person name="Smith R.K. Jr."/>
            <person name="Garg J."/>
            <person name="Pearlman R.E."/>
            <person name="Karrer K.M."/>
            <person name="Sun L."/>
            <person name="Manning G."/>
            <person name="Elde N.C."/>
            <person name="Turkewitz A.P."/>
            <person name="Asai D.J."/>
            <person name="Wilkes D.E."/>
            <person name="Wang Y."/>
            <person name="Cai H."/>
            <person name="Collins K."/>
            <person name="Stewart B.A."/>
            <person name="Lee S.R."/>
            <person name="Wilamowska K."/>
            <person name="Weinberg Z."/>
            <person name="Ruzzo W.L."/>
            <person name="Wloga D."/>
            <person name="Gaertig J."/>
            <person name="Frankel J."/>
            <person name="Tsao C.-C."/>
            <person name="Gorovsky M.A."/>
            <person name="Keeling P.J."/>
            <person name="Waller R.F."/>
            <person name="Patron N.J."/>
            <person name="Cherry J.M."/>
            <person name="Stover N.A."/>
            <person name="Krieger C.J."/>
            <person name="del Toro C."/>
            <person name="Ryder H.F."/>
            <person name="Williamson S.C."/>
            <person name="Barbeau R.A."/>
            <person name="Hamilton E.P."/>
            <person name="Orias E."/>
        </authorList>
    </citation>
    <scope>NUCLEOTIDE SEQUENCE [LARGE SCALE GENOMIC DNA]</scope>
    <source>
        <strain evidence="3">SB210</strain>
    </source>
</reference>
<keyword evidence="3" id="KW-1185">Reference proteome</keyword>
<proteinExistence type="predicted"/>
<dbReference type="KEGG" id="tet:TTHERM_00532140"/>
<accession>Q248F3</accession>
<dbReference type="AlphaFoldDB" id="Q248F3"/>
<organism evidence="2 3">
    <name type="scientific">Tetrahymena thermophila (strain SB210)</name>
    <dbReference type="NCBI Taxonomy" id="312017"/>
    <lineage>
        <taxon>Eukaryota</taxon>
        <taxon>Sar</taxon>
        <taxon>Alveolata</taxon>
        <taxon>Ciliophora</taxon>
        <taxon>Intramacronucleata</taxon>
        <taxon>Oligohymenophorea</taxon>
        <taxon>Hymenostomatida</taxon>
        <taxon>Tetrahymenina</taxon>
        <taxon>Tetrahymenidae</taxon>
        <taxon>Tetrahymena</taxon>
    </lineage>
</organism>
<dbReference type="InParanoid" id="Q248F3"/>
<evidence type="ECO:0000313" key="2">
    <source>
        <dbReference type="EMBL" id="EAS04092.2"/>
    </source>
</evidence>
<evidence type="ECO:0000313" key="3">
    <source>
        <dbReference type="Proteomes" id="UP000009168"/>
    </source>
</evidence>
<keyword evidence="1 2" id="KW-0812">Transmembrane</keyword>
<protein>
    <submittedName>
        <fullName evidence="2">Transmembrane protein, putative</fullName>
    </submittedName>
</protein>
<sequence>MQKFDIFGSPFVLEMGIGKASMKTNLGGILSLLVLATALAYFVYLNYMYGTGNIQPKVTSLQQKITKNSYIPLKSNLISFDILNQETDEFLMMQQKLLNLDLISYTATLQQTDGNGKRITPDINIPVRFCSELTDDTDVEQEAQCLDFSALTDDEAQFITYAGKGFDTRIYIELNSLCTGVIQTCLDSAIYEQYIFSDDVEFIINIKEQQFNSNKQSLETNIVKLAWDLDSSLLTTSKISLQVSEISLQKGFFLSPTQNYTHLSDAVYIDSYKTRGSNSNIGQNVISRFFISVDSIQTHQIIQFPQYPEILAQFMSVLNVLLLLKVLGVIFAQVEINQFFVNQKMKKYYSQTALKLIRQQEEEKSDKTQQGFLSNQSNVKVQKLTKDEILKQLKQLEEKDINQELAKQLSVSYPERIIRTLKGEQKQDYMKKKRSNKDLYETLFYQATQSKDVFELQSELLQIKKILAIVLTPYQYAAIKCCGTSLSDQIPFLLDRMNNNDSKKIQIQPEQLQKEQIELESQTALLSSQHYNHIELIDKVDYDDQFFQTQLDKFLSEAEKGFSNLDEHEKKVNERLLDCLNKTYGFTSK</sequence>
<dbReference type="Proteomes" id="UP000009168">
    <property type="component" value="Unassembled WGS sequence"/>
</dbReference>
<dbReference type="RefSeq" id="XP_001024337.2">
    <property type="nucleotide sequence ID" value="XM_001024337.2"/>
</dbReference>
<gene>
    <name evidence="2" type="ORF">TTHERM_00532140</name>
</gene>
<name>Q248F3_TETTS</name>
<evidence type="ECO:0000256" key="1">
    <source>
        <dbReference type="SAM" id="Phobius"/>
    </source>
</evidence>
<feature type="transmembrane region" description="Helical" evidence="1">
    <location>
        <begin position="26"/>
        <end position="47"/>
    </location>
</feature>
<dbReference type="GeneID" id="7830936"/>
<dbReference type="OrthoDB" id="304670at2759"/>